<dbReference type="OrthoDB" id="7259981at2"/>
<name>A0A2A4FRM9_9SPHN</name>
<organism evidence="2 3">
    <name type="scientific">Rhizorhabdus dicambivorans</name>
    <dbReference type="NCBI Taxonomy" id="1850238"/>
    <lineage>
        <taxon>Bacteria</taxon>
        <taxon>Pseudomonadati</taxon>
        <taxon>Pseudomonadota</taxon>
        <taxon>Alphaproteobacteria</taxon>
        <taxon>Sphingomonadales</taxon>
        <taxon>Sphingomonadaceae</taxon>
        <taxon>Rhizorhabdus</taxon>
    </lineage>
</organism>
<dbReference type="EMBL" id="NWUF01000022">
    <property type="protein sequence ID" value="PCE40779.1"/>
    <property type="molecule type" value="Genomic_DNA"/>
</dbReference>
<evidence type="ECO:0000313" key="2">
    <source>
        <dbReference type="EMBL" id="PCE40779.1"/>
    </source>
</evidence>
<comment type="caution">
    <text evidence="2">The sequence shown here is derived from an EMBL/GenBank/DDBJ whole genome shotgun (WGS) entry which is preliminary data.</text>
</comment>
<keyword evidence="3" id="KW-1185">Reference proteome</keyword>
<dbReference type="Pfam" id="PF21798">
    <property type="entry name" value="DUF6878"/>
    <property type="match status" value="1"/>
</dbReference>
<protein>
    <recommendedName>
        <fullName evidence="1">DUF6878 domain-containing protein</fullName>
    </recommendedName>
</protein>
<dbReference type="AlphaFoldDB" id="A0A2A4FRM9"/>
<dbReference type="RefSeq" id="WP_066966574.1">
    <property type="nucleotide sequence ID" value="NZ_CP023449.1"/>
</dbReference>
<evidence type="ECO:0000259" key="1">
    <source>
        <dbReference type="Pfam" id="PF21798"/>
    </source>
</evidence>
<gene>
    <name evidence="2" type="ORF">COO09_18140</name>
</gene>
<dbReference type="Proteomes" id="UP000218934">
    <property type="component" value="Unassembled WGS sequence"/>
</dbReference>
<proteinExistence type="predicted"/>
<reference evidence="2 3" key="1">
    <citation type="submission" date="2017-09" db="EMBL/GenBank/DDBJ databases">
        <title>The Catabolism of 3,6-Dichlorosalicylic acid is Initiated by the Cytochrome P450 Monooxygenase DsmABC in Rhizorhabdus dicambivorans Ndbn-20.</title>
        <authorList>
            <person name="Na L."/>
        </authorList>
    </citation>
    <scope>NUCLEOTIDE SEQUENCE [LARGE SCALE GENOMIC DNA]</scope>
    <source>
        <strain evidence="2 3">Ndbn-20m</strain>
    </source>
</reference>
<dbReference type="InterPro" id="IPR049243">
    <property type="entry name" value="DUF6878"/>
</dbReference>
<sequence>MTTDQPASPEPQFTPVRFDHEAWLIDDAKRRADFVKEMAALKTSLFDTLASHGIVSLTVTFDGCGDSGQIEDIAAFDEHGQVALKGLALPGPDSQPEGIPDAAAPERIEDAIESLAYDLLASEHCGWENNDGAYGEFTFDVATRKITLEHNERFTSSELYTHEW</sequence>
<evidence type="ECO:0000313" key="3">
    <source>
        <dbReference type="Proteomes" id="UP000218934"/>
    </source>
</evidence>
<dbReference type="KEGG" id="rdi:CMV14_22205"/>
<accession>A0A2A4FRM9</accession>
<feature type="domain" description="DUF6878" evidence="1">
    <location>
        <begin position="41"/>
        <end position="164"/>
    </location>
</feature>